<sequence>MSVLLVYATLSGHTEELAELIKDRLKEADVSVTVKEAYEAEPHEFASYDLVIIGTYTFGDGDIPDDVIDFYEELQQTDLTGQLFALFGSGDTSYEHFAGAVDRMDEAVREQHGTLIASKMKFDSDNDIQETEEQVDAFVAEILDARDQWQVHG</sequence>
<dbReference type="PANTHER" id="PTHR42809">
    <property type="entry name" value="FLAVODOXIN 2"/>
    <property type="match status" value="1"/>
</dbReference>
<dbReference type="PROSITE" id="PS00201">
    <property type="entry name" value="FLAVODOXIN"/>
    <property type="match status" value="1"/>
</dbReference>
<organism evidence="10 11">
    <name type="scientific">Bacillus daqingensis</name>
    <dbReference type="NCBI Taxonomy" id="872396"/>
    <lineage>
        <taxon>Bacteria</taxon>
        <taxon>Bacillati</taxon>
        <taxon>Bacillota</taxon>
        <taxon>Bacilli</taxon>
        <taxon>Bacillales</taxon>
        <taxon>Bacillaceae</taxon>
        <taxon>Bacillus</taxon>
    </lineage>
</organism>
<evidence type="ECO:0000256" key="6">
    <source>
        <dbReference type="ARBA" id="ARBA00022643"/>
    </source>
</evidence>
<dbReference type="Proteomes" id="UP001595896">
    <property type="component" value="Unassembled WGS sequence"/>
</dbReference>
<dbReference type="PROSITE" id="PS50902">
    <property type="entry name" value="FLAVODOXIN_LIKE"/>
    <property type="match status" value="1"/>
</dbReference>
<keyword evidence="4 8" id="KW-0813">Transport</keyword>
<keyword evidence="6 8" id="KW-0288">FMN</keyword>
<feature type="domain" description="Flavodoxin-like" evidence="9">
    <location>
        <begin position="3"/>
        <end position="143"/>
    </location>
</feature>
<dbReference type="Pfam" id="PF00258">
    <property type="entry name" value="Flavodoxin_1"/>
    <property type="match status" value="1"/>
</dbReference>
<keyword evidence="7 8" id="KW-0249">Electron transport</keyword>
<comment type="caution">
    <text evidence="10">The sequence shown here is derived from an EMBL/GenBank/DDBJ whole genome shotgun (WGS) entry which is preliminary data.</text>
</comment>
<proteinExistence type="inferred from homology"/>
<evidence type="ECO:0000256" key="1">
    <source>
        <dbReference type="ARBA" id="ARBA00001917"/>
    </source>
</evidence>
<comment type="function">
    <text evidence="2 8">Low-potential electron donor to a number of redox enzymes.</text>
</comment>
<reference evidence="11" key="1">
    <citation type="journal article" date="2019" name="Int. J. Syst. Evol. Microbiol.">
        <title>The Global Catalogue of Microorganisms (GCM) 10K type strain sequencing project: providing services to taxonomists for standard genome sequencing and annotation.</title>
        <authorList>
            <consortium name="The Broad Institute Genomics Platform"/>
            <consortium name="The Broad Institute Genome Sequencing Center for Infectious Disease"/>
            <person name="Wu L."/>
            <person name="Ma J."/>
        </authorList>
    </citation>
    <scope>NUCLEOTIDE SEQUENCE [LARGE SCALE GENOMIC DNA]</scope>
    <source>
        <strain evidence="11">JCM 12165</strain>
    </source>
</reference>
<evidence type="ECO:0000256" key="2">
    <source>
        <dbReference type="ARBA" id="ARBA00003297"/>
    </source>
</evidence>
<dbReference type="InterPro" id="IPR001226">
    <property type="entry name" value="Flavodoxin_CS"/>
</dbReference>
<dbReference type="NCBIfam" id="TIGR01753">
    <property type="entry name" value="flav_short"/>
    <property type="match status" value="1"/>
</dbReference>
<dbReference type="RefSeq" id="WP_377909756.1">
    <property type="nucleotide sequence ID" value="NZ_JBHSGK010000013.1"/>
</dbReference>
<protein>
    <recommendedName>
        <fullName evidence="8">Flavodoxin</fullName>
    </recommendedName>
</protein>
<evidence type="ECO:0000256" key="7">
    <source>
        <dbReference type="ARBA" id="ARBA00022982"/>
    </source>
</evidence>
<keyword evidence="11" id="KW-1185">Reference proteome</keyword>
<dbReference type="PRINTS" id="PR00369">
    <property type="entry name" value="FLAVODOXIN"/>
</dbReference>
<evidence type="ECO:0000313" key="10">
    <source>
        <dbReference type="EMBL" id="MFC4737151.1"/>
    </source>
</evidence>
<dbReference type="SUPFAM" id="SSF52218">
    <property type="entry name" value="Flavoproteins"/>
    <property type="match status" value="1"/>
</dbReference>
<evidence type="ECO:0000259" key="9">
    <source>
        <dbReference type="PROSITE" id="PS50902"/>
    </source>
</evidence>
<dbReference type="Gene3D" id="3.40.50.360">
    <property type="match status" value="1"/>
</dbReference>
<dbReference type="InterPro" id="IPR001094">
    <property type="entry name" value="Flavdoxin-like"/>
</dbReference>
<evidence type="ECO:0000313" key="11">
    <source>
        <dbReference type="Proteomes" id="UP001595896"/>
    </source>
</evidence>
<dbReference type="InterPro" id="IPR050619">
    <property type="entry name" value="Flavodoxin"/>
</dbReference>
<comment type="cofactor">
    <cofactor evidence="1 8">
        <name>FMN</name>
        <dbReference type="ChEBI" id="CHEBI:58210"/>
    </cofactor>
</comment>
<dbReference type="PANTHER" id="PTHR42809:SF1">
    <property type="entry name" value="FLAVODOXIN 1"/>
    <property type="match status" value="1"/>
</dbReference>
<evidence type="ECO:0000256" key="5">
    <source>
        <dbReference type="ARBA" id="ARBA00022630"/>
    </source>
</evidence>
<gene>
    <name evidence="10" type="ORF">ACFO4L_11180</name>
</gene>
<name>A0ABV9NW82_9BACI</name>
<keyword evidence="5 8" id="KW-0285">Flavoprotein</keyword>
<evidence type="ECO:0000256" key="4">
    <source>
        <dbReference type="ARBA" id="ARBA00022448"/>
    </source>
</evidence>
<comment type="similarity">
    <text evidence="3 8">Belongs to the flavodoxin family.</text>
</comment>
<evidence type="ECO:0000256" key="8">
    <source>
        <dbReference type="RuleBase" id="RU367037"/>
    </source>
</evidence>
<accession>A0ABV9NW82</accession>
<dbReference type="NCBIfam" id="NF005216">
    <property type="entry name" value="PRK06703.1"/>
    <property type="match status" value="1"/>
</dbReference>
<dbReference type="InterPro" id="IPR008254">
    <property type="entry name" value="Flavodoxin/NO_synth"/>
</dbReference>
<evidence type="ECO:0000256" key="3">
    <source>
        <dbReference type="ARBA" id="ARBA00005267"/>
    </source>
</evidence>
<dbReference type="EMBL" id="JBHSGK010000013">
    <property type="protein sequence ID" value="MFC4737151.1"/>
    <property type="molecule type" value="Genomic_DNA"/>
</dbReference>
<dbReference type="InterPro" id="IPR029039">
    <property type="entry name" value="Flavoprotein-like_sf"/>
</dbReference>
<dbReference type="InterPro" id="IPR010087">
    <property type="entry name" value="Flav_short"/>
</dbReference>